<feature type="transmembrane region" description="Helical" evidence="7">
    <location>
        <begin position="154"/>
        <end position="172"/>
    </location>
</feature>
<organism evidence="9 10">
    <name type="scientific">Giesbergeria sinuosa</name>
    <dbReference type="NCBI Taxonomy" id="80883"/>
    <lineage>
        <taxon>Bacteria</taxon>
        <taxon>Pseudomonadati</taxon>
        <taxon>Pseudomonadota</taxon>
        <taxon>Betaproteobacteria</taxon>
        <taxon>Burkholderiales</taxon>
        <taxon>Comamonadaceae</taxon>
        <taxon>Giesbergeria</taxon>
    </lineage>
</organism>
<keyword evidence="4 7" id="KW-0812">Transmembrane</keyword>
<feature type="transmembrane region" description="Helical" evidence="7">
    <location>
        <begin position="129"/>
        <end position="148"/>
    </location>
</feature>
<reference evidence="10" key="1">
    <citation type="journal article" date="2019" name="Int. J. Syst. Evol. Microbiol.">
        <title>The Global Catalogue of Microorganisms (GCM) 10K type strain sequencing project: providing services to taxonomists for standard genome sequencing and annotation.</title>
        <authorList>
            <consortium name="The Broad Institute Genomics Platform"/>
            <consortium name="The Broad Institute Genome Sequencing Center for Infectious Disease"/>
            <person name="Wu L."/>
            <person name="Ma J."/>
        </authorList>
    </citation>
    <scope>NUCLEOTIDE SEQUENCE [LARGE SCALE GENOMIC DNA]</scope>
    <source>
        <strain evidence="10">CCUG 49452</strain>
    </source>
</reference>
<feature type="transmembrane region" description="Helical" evidence="7">
    <location>
        <begin position="253"/>
        <end position="279"/>
    </location>
</feature>
<comment type="similarity">
    <text evidence="7">Belongs to the binding-protein-dependent transport system permease family.</text>
</comment>
<keyword evidence="10" id="KW-1185">Reference proteome</keyword>
<evidence type="ECO:0000256" key="1">
    <source>
        <dbReference type="ARBA" id="ARBA00004651"/>
    </source>
</evidence>
<evidence type="ECO:0000313" key="9">
    <source>
        <dbReference type="EMBL" id="MFC4787689.1"/>
    </source>
</evidence>
<feature type="transmembrane region" description="Helical" evidence="7">
    <location>
        <begin position="94"/>
        <end position="117"/>
    </location>
</feature>
<dbReference type="CDD" id="cd06261">
    <property type="entry name" value="TM_PBP2"/>
    <property type="match status" value="1"/>
</dbReference>
<dbReference type="EMBL" id="JBHSHJ010000001">
    <property type="protein sequence ID" value="MFC4787689.1"/>
    <property type="molecule type" value="Genomic_DNA"/>
</dbReference>
<protein>
    <submittedName>
        <fullName evidence="9">ABC transporter permease</fullName>
    </submittedName>
</protein>
<evidence type="ECO:0000313" key="10">
    <source>
        <dbReference type="Proteomes" id="UP001596001"/>
    </source>
</evidence>
<dbReference type="InterPro" id="IPR000515">
    <property type="entry name" value="MetI-like"/>
</dbReference>
<keyword evidence="3" id="KW-1003">Cell membrane</keyword>
<dbReference type="PANTHER" id="PTHR43386:SF25">
    <property type="entry name" value="PEPTIDE ABC TRANSPORTER PERMEASE PROTEIN"/>
    <property type="match status" value="1"/>
</dbReference>
<evidence type="ECO:0000256" key="3">
    <source>
        <dbReference type="ARBA" id="ARBA00022475"/>
    </source>
</evidence>
<evidence type="ECO:0000256" key="2">
    <source>
        <dbReference type="ARBA" id="ARBA00022448"/>
    </source>
</evidence>
<accession>A0ABV9Q9Z9</accession>
<keyword evidence="6 7" id="KW-0472">Membrane</keyword>
<dbReference type="Gene3D" id="1.10.3720.10">
    <property type="entry name" value="MetI-like"/>
    <property type="match status" value="1"/>
</dbReference>
<feature type="transmembrane region" description="Helical" evidence="7">
    <location>
        <begin position="30"/>
        <end position="50"/>
    </location>
</feature>
<feature type="transmembrane region" description="Helical" evidence="7">
    <location>
        <begin position="207"/>
        <end position="233"/>
    </location>
</feature>
<dbReference type="PROSITE" id="PS50928">
    <property type="entry name" value="ABC_TM1"/>
    <property type="match status" value="1"/>
</dbReference>
<name>A0ABV9Q9Z9_9BURK</name>
<evidence type="ECO:0000256" key="5">
    <source>
        <dbReference type="ARBA" id="ARBA00022989"/>
    </source>
</evidence>
<evidence type="ECO:0000256" key="7">
    <source>
        <dbReference type="RuleBase" id="RU363032"/>
    </source>
</evidence>
<evidence type="ECO:0000256" key="4">
    <source>
        <dbReference type="ARBA" id="ARBA00022692"/>
    </source>
</evidence>
<sequence length="294" mass="31104">MNPSPDPVSAPVAPYPPSSGWGHWRQHPSLALGAPLVLLWLLAAALGQLWTPGSAYEVNLSLKLLPPSGLHWLGTDALGRDVASMLLLGAGQSLIVGVVAVGMGLVLGTALGLVAAAQRGWVEQLVLRIADLAFAFPAVLLAIMFTALYGPSMVNAMVAIGLFNIPIFVRVARASARVVWARDFILAARVCGKGGWRITFEHILPNIAPVLLVQATVQFAVAILAEAALSYLGLGTQPPEPSWGRMLSEAQTLLWQAPLLALWPGLAMVLTVLGLNLLGDGLRDALDPRLSHLR</sequence>
<dbReference type="InterPro" id="IPR050366">
    <property type="entry name" value="BP-dependent_transpt_permease"/>
</dbReference>
<gene>
    <name evidence="9" type="ORF">ACFO6X_01600</name>
</gene>
<evidence type="ECO:0000256" key="6">
    <source>
        <dbReference type="ARBA" id="ARBA00023136"/>
    </source>
</evidence>
<comment type="subcellular location">
    <subcellularLocation>
        <location evidence="1 7">Cell membrane</location>
        <topology evidence="1 7">Multi-pass membrane protein</topology>
    </subcellularLocation>
</comment>
<evidence type="ECO:0000259" key="8">
    <source>
        <dbReference type="PROSITE" id="PS50928"/>
    </source>
</evidence>
<dbReference type="Proteomes" id="UP001596001">
    <property type="component" value="Unassembled WGS sequence"/>
</dbReference>
<comment type="caution">
    <text evidence="9">The sequence shown here is derived from an EMBL/GenBank/DDBJ whole genome shotgun (WGS) entry which is preliminary data.</text>
</comment>
<dbReference type="PANTHER" id="PTHR43386">
    <property type="entry name" value="OLIGOPEPTIDE TRANSPORT SYSTEM PERMEASE PROTEIN APPC"/>
    <property type="match status" value="1"/>
</dbReference>
<dbReference type="SUPFAM" id="SSF161098">
    <property type="entry name" value="MetI-like"/>
    <property type="match status" value="1"/>
</dbReference>
<dbReference type="InterPro" id="IPR035906">
    <property type="entry name" value="MetI-like_sf"/>
</dbReference>
<dbReference type="Pfam" id="PF00528">
    <property type="entry name" value="BPD_transp_1"/>
    <property type="match status" value="1"/>
</dbReference>
<proteinExistence type="inferred from homology"/>
<feature type="domain" description="ABC transmembrane type-1" evidence="8">
    <location>
        <begin position="90"/>
        <end position="279"/>
    </location>
</feature>
<keyword evidence="2 7" id="KW-0813">Transport</keyword>
<keyword evidence="5 7" id="KW-1133">Transmembrane helix</keyword>